<dbReference type="InterPro" id="IPR003203">
    <property type="entry name" value="CobU/CobP"/>
</dbReference>
<feature type="binding site" evidence="16">
    <location>
        <position position="62"/>
    </location>
    <ligand>
        <name>GTP</name>
        <dbReference type="ChEBI" id="CHEBI:37565"/>
    </ligand>
</feature>
<evidence type="ECO:0000256" key="4">
    <source>
        <dbReference type="ARBA" id="ARBA00003889"/>
    </source>
</evidence>
<accession>A0A5B8LMD3</accession>
<dbReference type="GO" id="GO:0009236">
    <property type="term" value="P:cobalamin biosynthetic process"/>
    <property type="evidence" value="ECO:0007669"/>
    <property type="project" value="UniProtKB-UniRule"/>
</dbReference>
<comment type="pathway">
    <text evidence="5 14">Cofactor biosynthesis; adenosylcobalamin biosynthesis; adenosylcobalamin from cob(II)yrinate a,c-diamide: step 6/7.</text>
</comment>
<dbReference type="EC" id="2.7.1.156" evidence="14"/>
<comment type="pathway">
    <text evidence="6 14">Cofactor biosynthesis; adenosylcobalamin biosynthesis; adenosylcobalamin from cob(II)yrinate a,c-diamide: step 5/7.</text>
</comment>
<dbReference type="CDD" id="cd00544">
    <property type="entry name" value="CobU"/>
    <property type="match status" value="1"/>
</dbReference>
<evidence type="ECO:0000313" key="17">
    <source>
        <dbReference type="EMBL" id="QDZ09378.1"/>
    </source>
</evidence>
<comment type="similarity">
    <text evidence="7 14">Belongs to the CobU/CobP family.</text>
</comment>
<organism evidence="17 18">
    <name type="scientific">Devosia ginsengisoli</name>
    <dbReference type="NCBI Taxonomy" id="400770"/>
    <lineage>
        <taxon>Bacteria</taxon>
        <taxon>Pseudomonadati</taxon>
        <taxon>Pseudomonadota</taxon>
        <taxon>Alphaproteobacteria</taxon>
        <taxon>Hyphomicrobiales</taxon>
        <taxon>Devosiaceae</taxon>
        <taxon>Devosia</taxon>
    </lineage>
</organism>
<evidence type="ECO:0000256" key="16">
    <source>
        <dbReference type="PIRSR" id="PIRSR006135-2"/>
    </source>
</evidence>
<evidence type="ECO:0000256" key="3">
    <source>
        <dbReference type="ARBA" id="ARBA00001522"/>
    </source>
</evidence>
<evidence type="ECO:0000256" key="1">
    <source>
        <dbReference type="ARBA" id="ARBA00000312"/>
    </source>
</evidence>
<keyword evidence="10 14" id="KW-0547">Nucleotide-binding</keyword>
<evidence type="ECO:0000256" key="2">
    <source>
        <dbReference type="ARBA" id="ARBA00000711"/>
    </source>
</evidence>
<dbReference type="SUPFAM" id="SSF52540">
    <property type="entry name" value="P-loop containing nucleoside triphosphate hydrolases"/>
    <property type="match status" value="1"/>
</dbReference>
<keyword evidence="8 14" id="KW-0169">Cobalamin biosynthesis</keyword>
<evidence type="ECO:0000256" key="11">
    <source>
        <dbReference type="ARBA" id="ARBA00022777"/>
    </source>
</evidence>
<dbReference type="PIRSF" id="PIRSF006135">
    <property type="entry name" value="CobU"/>
    <property type="match status" value="1"/>
</dbReference>
<dbReference type="UniPathway" id="UPA00148">
    <property type="reaction ID" value="UER00236"/>
</dbReference>
<dbReference type="GO" id="GO:0005525">
    <property type="term" value="F:GTP binding"/>
    <property type="evidence" value="ECO:0007669"/>
    <property type="project" value="UniProtKB-UniRule"/>
</dbReference>
<evidence type="ECO:0000256" key="9">
    <source>
        <dbReference type="ARBA" id="ARBA00022679"/>
    </source>
</evidence>
<sequence length="182" mass="19388">MTGHVLVLGGARSGKTAFAEQLAIRSGKKPAYLATAEALDAEMRDRVASHKAGRGDRFTTIEEPLALSDALMAAAKKHDVILVDCLTLWITNLLVANEDVSKAVSELGATLVQLKSAHVIMVSNEVGLGIVPDNAMARTFRDLAGSAHQRLAEICEEVHFIVAGLPMTLKGATGREPRIHEA</sequence>
<dbReference type="GO" id="GO:0008820">
    <property type="term" value="F:cobinamide phosphate guanylyltransferase activity"/>
    <property type="evidence" value="ECO:0007669"/>
    <property type="project" value="UniProtKB-UniRule"/>
</dbReference>
<evidence type="ECO:0000256" key="7">
    <source>
        <dbReference type="ARBA" id="ARBA00007490"/>
    </source>
</evidence>
<dbReference type="GO" id="GO:0005524">
    <property type="term" value="F:ATP binding"/>
    <property type="evidence" value="ECO:0007669"/>
    <property type="project" value="UniProtKB-UniRule"/>
</dbReference>
<keyword evidence="11 14" id="KW-0418">Kinase</keyword>
<comment type="function">
    <text evidence="4 14">Catalyzes ATP-dependent phosphorylation of adenosylcobinamide and addition of GMP to adenosylcobinamide phosphate.</text>
</comment>
<dbReference type="InterPro" id="IPR027417">
    <property type="entry name" value="P-loop_NTPase"/>
</dbReference>
<evidence type="ECO:0000256" key="6">
    <source>
        <dbReference type="ARBA" id="ARBA00005159"/>
    </source>
</evidence>
<keyword evidence="18" id="KW-1185">Reference proteome</keyword>
<evidence type="ECO:0000256" key="12">
    <source>
        <dbReference type="ARBA" id="ARBA00022840"/>
    </source>
</evidence>
<comment type="catalytic activity">
    <reaction evidence="2 14">
        <text>adenosylcob(III)inamide phosphate + GTP + H(+) = adenosylcob(III)inamide-GDP + diphosphate</text>
        <dbReference type="Rhea" id="RHEA:22712"/>
        <dbReference type="ChEBI" id="CHEBI:15378"/>
        <dbReference type="ChEBI" id="CHEBI:33019"/>
        <dbReference type="ChEBI" id="CHEBI:37565"/>
        <dbReference type="ChEBI" id="CHEBI:58502"/>
        <dbReference type="ChEBI" id="CHEBI:60487"/>
        <dbReference type="EC" id="2.7.7.62"/>
    </reaction>
</comment>
<evidence type="ECO:0000256" key="15">
    <source>
        <dbReference type="PIRSR" id="PIRSR006135-1"/>
    </source>
</evidence>
<keyword evidence="13 14" id="KW-0342">GTP-binding</keyword>
<name>A0A5B8LMD3_9HYPH</name>
<dbReference type="NCBIfam" id="NF004469">
    <property type="entry name" value="PRK05800.1"/>
    <property type="match status" value="1"/>
</dbReference>
<keyword evidence="17" id="KW-0548">Nucleotidyltransferase</keyword>
<evidence type="ECO:0000256" key="10">
    <source>
        <dbReference type="ARBA" id="ARBA00022741"/>
    </source>
</evidence>
<keyword evidence="12 14" id="KW-0067">ATP-binding</keyword>
<reference evidence="17 18" key="1">
    <citation type="submission" date="2019-07" db="EMBL/GenBank/DDBJ databases">
        <title>Full genome sequence of Devosia sp. Gsoil 520.</title>
        <authorList>
            <person name="Im W.-T."/>
        </authorList>
    </citation>
    <scope>NUCLEOTIDE SEQUENCE [LARGE SCALE GENOMIC DNA]</scope>
    <source>
        <strain evidence="17 18">Gsoil 520</strain>
    </source>
</reference>
<dbReference type="OrthoDB" id="9788370at2"/>
<dbReference type="RefSeq" id="WP_146288190.1">
    <property type="nucleotide sequence ID" value="NZ_CP042304.1"/>
</dbReference>
<feature type="binding site" evidence="16">
    <location>
        <begin position="51"/>
        <end position="54"/>
    </location>
    <ligand>
        <name>GTP</name>
        <dbReference type="ChEBI" id="CHEBI:37565"/>
    </ligand>
</feature>
<feature type="binding site" evidence="16">
    <location>
        <begin position="34"/>
        <end position="36"/>
    </location>
    <ligand>
        <name>GTP</name>
        <dbReference type="ChEBI" id="CHEBI:37565"/>
    </ligand>
</feature>
<dbReference type="PANTHER" id="PTHR34848:SF1">
    <property type="entry name" value="BIFUNCTIONAL ADENOSYLCOBALAMIN BIOSYNTHESIS PROTEIN COBU"/>
    <property type="match status" value="1"/>
</dbReference>
<dbReference type="EC" id="2.7.7.62" evidence="14"/>
<comment type="catalytic activity">
    <reaction evidence="3">
        <text>adenosylcob(III)inamide + GTP = adenosylcob(III)inamide phosphate + GDP + H(+)</text>
        <dbReference type="Rhea" id="RHEA:15765"/>
        <dbReference type="ChEBI" id="CHEBI:2480"/>
        <dbReference type="ChEBI" id="CHEBI:15378"/>
        <dbReference type="ChEBI" id="CHEBI:37565"/>
        <dbReference type="ChEBI" id="CHEBI:58189"/>
        <dbReference type="ChEBI" id="CHEBI:58502"/>
        <dbReference type="EC" id="2.7.1.156"/>
    </reaction>
</comment>
<dbReference type="Pfam" id="PF02283">
    <property type="entry name" value="CobU"/>
    <property type="match status" value="1"/>
</dbReference>
<evidence type="ECO:0000256" key="13">
    <source>
        <dbReference type="ARBA" id="ARBA00023134"/>
    </source>
</evidence>
<evidence type="ECO:0000256" key="5">
    <source>
        <dbReference type="ARBA" id="ARBA00004692"/>
    </source>
</evidence>
<protein>
    <recommendedName>
        <fullName evidence="14">Bifunctional adenosylcobalamin biosynthesis protein</fullName>
        <ecNumber evidence="14">2.7.1.156</ecNumber>
        <ecNumber evidence="14">2.7.7.62</ecNumber>
    </recommendedName>
</protein>
<dbReference type="EMBL" id="CP042304">
    <property type="protein sequence ID" value="QDZ09378.1"/>
    <property type="molecule type" value="Genomic_DNA"/>
</dbReference>
<dbReference type="KEGG" id="dea:FPZ08_00610"/>
<proteinExistence type="inferred from homology"/>
<dbReference type="PANTHER" id="PTHR34848">
    <property type="match status" value="1"/>
</dbReference>
<feature type="active site" description="GMP-histidine intermediate" evidence="15">
    <location>
        <position position="50"/>
    </location>
</feature>
<gene>
    <name evidence="17" type="primary">cobU</name>
    <name evidence="17" type="ORF">FPZ08_00610</name>
</gene>
<feature type="binding site" evidence="16">
    <location>
        <position position="84"/>
    </location>
    <ligand>
        <name>GTP</name>
        <dbReference type="ChEBI" id="CHEBI:37565"/>
    </ligand>
</feature>
<evidence type="ECO:0000256" key="8">
    <source>
        <dbReference type="ARBA" id="ARBA00022573"/>
    </source>
</evidence>
<dbReference type="Gene3D" id="3.40.50.300">
    <property type="entry name" value="P-loop containing nucleotide triphosphate hydrolases"/>
    <property type="match status" value="1"/>
</dbReference>
<evidence type="ECO:0000256" key="14">
    <source>
        <dbReference type="PIRNR" id="PIRNR006135"/>
    </source>
</evidence>
<evidence type="ECO:0000313" key="18">
    <source>
        <dbReference type="Proteomes" id="UP000315364"/>
    </source>
</evidence>
<dbReference type="GO" id="GO:0043752">
    <property type="term" value="F:adenosylcobinamide kinase activity"/>
    <property type="evidence" value="ECO:0007669"/>
    <property type="project" value="UniProtKB-EC"/>
</dbReference>
<dbReference type="AlphaFoldDB" id="A0A5B8LMD3"/>
<comment type="catalytic activity">
    <reaction evidence="1 14">
        <text>adenosylcob(III)inamide + ATP = adenosylcob(III)inamide phosphate + ADP + H(+)</text>
        <dbReference type="Rhea" id="RHEA:15769"/>
        <dbReference type="ChEBI" id="CHEBI:2480"/>
        <dbReference type="ChEBI" id="CHEBI:15378"/>
        <dbReference type="ChEBI" id="CHEBI:30616"/>
        <dbReference type="ChEBI" id="CHEBI:58502"/>
        <dbReference type="ChEBI" id="CHEBI:456216"/>
        <dbReference type="EC" id="2.7.1.156"/>
    </reaction>
</comment>
<dbReference type="Proteomes" id="UP000315364">
    <property type="component" value="Chromosome"/>
</dbReference>
<keyword evidence="9 14" id="KW-0808">Transferase</keyword>